<dbReference type="EMBL" id="JAFJZO010000031">
    <property type="protein sequence ID" value="KAG5497496.1"/>
    <property type="molecule type" value="Genomic_DNA"/>
</dbReference>
<name>A0A836L3M8_9TRYP</name>
<organism evidence="1 2">
    <name type="scientific">Porcisia hertigi</name>
    <dbReference type="NCBI Taxonomy" id="2761500"/>
    <lineage>
        <taxon>Eukaryota</taxon>
        <taxon>Discoba</taxon>
        <taxon>Euglenozoa</taxon>
        <taxon>Kinetoplastea</taxon>
        <taxon>Metakinetoplastina</taxon>
        <taxon>Trypanosomatida</taxon>
        <taxon>Trypanosomatidae</taxon>
        <taxon>Leishmaniinae</taxon>
        <taxon>Porcisia</taxon>
    </lineage>
</organism>
<dbReference type="OrthoDB" id="262238at2759"/>
<dbReference type="RefSeq" id="XP_067754964.1">
    <property type="nucleotide sequence ID" value="XM_067899758.1"/>
</dbReference>
<evidence type="ECO:0000313" key="2">
    <source>
        <dbReference type="Proteomes" id="UP000674318"/>
    </source>
</evidence>
<comment type="caution">
    <text evidence="1">The sequence shown here is derived from an EMBL/GenBank/DDBJ whole genome shotgun (WGS) entry which is preliminary data.</text>
</comment>
<dbReference type="AlphaFoldDB" id="A0A836L3M8"/>
<sequence>MECLTFAARYQPEARTLEFNLTDAPLVDVVTDVTVCPCGATPPLWRTSATQTGLFYGHNTFVFDPPLVFNYDMIALVCCVRVRQQRLSTLLALASDVLFGNAEELSRHFAATREAREYMVLLTEVSRSDSGGVQDNAFVYFTSQAVPPPLMEGSSTAMVSSLPAEPLITHPACVHGRYMPSLLTLSAHSLCYL</sequence>
<gene>
    <name evidence="1" type="ORF">JKF63_03760</name>
</gene>
<keyword evidence="2" id="KW-1185">Reference proteome</keyword>
<dbReference type="KEGG" id="phet:94289835"/>
<reference evidence="1 2" key="1">
    <citation type="submission" date="2021-02" db="EMBL/GenBank/DDBJ databases">
        <title>Porcisia hertigi Genome sequencing and assembly.</title>
        <authorList>
            <person name="Almutairi H."/>
            <person name="Gatherer D."/>
        </authorList>
    </citation>
    <scope>NUCLEOTIDE SEQUENCE [LARGE SCALE GENOMIC DNA]</scope>
    <source>
        <strain evidence="1 2">C119</strain>
    </source>
</reference>
<evidence type="ECO:0000313" key="1">
    <source>
        <dbReference type="EMBL" id="KAG5497496.1"/>
    </source>
</evidence>
<dbReference type="GeneID" id="94289835"/>
<proteinExistence type="predicted"/>
<protein>
    <submittedName>
        <fullName evidence="1">Uncharacterized protein</fullName>
    </submittedName>
</protein>
<accession>A0A836L3M8</accession>
<dbReference type="Proteomes" id="UP000674318">
    <property type="component" value="Unassembled WGS sequence"/>
</dbReference>